<evidence type="ECO:0000313" key="3">
    <source>
        <dbReference type="Proteomes" id="UP000887540"/>
    </source>
</evidence>
<accession>A0A914D909</accession>
<dbReference type="CDD" id="cd00037">
    <property type="entry name" value="CLECT"/>
    <property type="match status" value="1"/>
</dbReference>
<dbReference type="InterPro" id="IPR050111">
    <property type="entry name" value="C-type_lectin/snaclec_domain"/>
</dbReference>
<evidence type="ECO:0000259" key="2">
    <source>
        <dbReference type="PROSITE" id="PS50041"/>
    </source>
</evidence>
<reference evidence="4" key="1">
    <citation type="submission" date="2022-11" db="UniProtKB">
        <authorList>
            <consortium name="WormBaseParasite"/>
        </authorList>
    </citation>
    <scope>IDENTIFICATION</scope>
</reference>
<evidence type="ECO:0000256" key="1">
    <source>
        <dbReference type="ARBA" id="ARBA00023157"/>
    </source>
</evidence>
<protein>
    <submittedName>
        <fullName evidence="4">C-type lectin domain-containing protein</fullName>
    </submittedName>
</protein>
<dbReference type="InterPro" id="IPR018378">
    <property type="entry name" value="C-type_lectin_CS"/>
</dbReference>
<keyword evidence="1" id="KW-1015">Disulfide bond</keyword>
<dbReference type="SMART" id="SM00034">
    <property type="entry name" value="CLECT"/>
    <property type="match status" value="1"/>
</dbReference>
<dbReference type="InterPro" id="IPR016187">
    <property type="entry name" value="CTDL_fold"/>
</dbReference>
<dbReference type="PROSITE" id="PS50041">
    <property type="entry name" value="C_TYPE_LECTIN_2"/>
    <property type="match status" value="1"/>
</dbReference>
<evidence type="ECO:0000313" key="4">
    <source>
        <dbReference type="WBParaSite" id="ACRNAN_scaffold2060.g10358.t1"/>
    </source>
</evidence>
<keyword evidence="3" id="KW-1185">Reference proteome</keyword>
<dbReference type="Pfam" id="PF00059">
    <property type="entry name" value="Lectin_C"/>
    <property type="match status" value="1"/>
</dbReference>
<proteinExistence type="predicted"/>
<dbReference type="InterPro" id="IPR016186">
    <property type="entry name" value="C-type_lectin-like/link_sf"/>
</dbReference>
<feature type="domain" description="C-type lectin" evidence="2">
    <location>
        <begin position="380"/>
        <end position="514"/>
    </location>
</feature>
<name>A0A914D909_9BILA</name>
<organism evidence="3 4">
    <name type="scientific">Acrobeloides nanus</name>
    <dbReference type="NCBI Taxonomy" id="290746"/>
    <lineage>
        <taxon>Eukaryota</taxon>
        <taxon>Metazoa</taxon>
        <taxon>Ecdysozoa</taxon>
        <taxon>Nematoda</taxon>
        <taxon>Chromadorea</taxon>
        <taxon>Rhabditida</taxon>
        <taxon>Tylenchina</taxon>
        <taxon>Cephalobomorpha</taxon>
        <taxon>Cephaloboidea</taxon>
        <taxon>Cephalobidae</taxon>
        <taxon>Acrobeloides</taxon>
    </lineage>
</organism>
<dbReference type="PROSITE" id="PS00615">
    <property type="entry name" value="C_TYPE_LECTIN_1"/>
    <property type="match status" value="1"/>
</dbReference>
<sequence>MLYAKLSSAIVTYGPADVPLGLFLSLGDYYGDYNYMVSHLNYICQNHRVRNGPNQFVGDLVLTNYVTIDPNAPYMTQMSYSDKIDWTGVQRVLPYFPGGGGPCTFDHVYVANLALGSPPNDQWMEIVNDTKRGNLLARSKNVAQQFANLVANSTYKNVVWDWYIAYELCLDYLNYDIYNEWDGKGRPITKAFADYYARSMIDFNSVKAGRSFIASPMFVNVPRFFVNPSSNDPYFLINYIKDRLNETFTLMKTQAAPYISSCNSASTCPFLLFPQDHIGLGMVSVENYTKEDAAYWYNLTKQVWPFPSNNLGLNVEQFIYDSRPFPYQRYTNADCQEIIIRERYYASLGIPIGPSWYIRQWYSCNHPGSAPVCDSGWTQFNQNCYKKFHSGMKWTDANNTCTSNGAYLASIHSKAENDFVVALDKGTEDSIWIGLSDPWVYTYPGDPYHPYVGMDNGTIVFRWSNQYPLDYWNWTPGWPQHGWPINTTCATCGANCGAIYPANGGGQWGNAGCDWYAGAFVCKKNMNTYY</sequence>
<dbReference type="Proteomes" id="UP000887540">
    <property type="component" value="Unplaced"/>
</dbReference>
<dbReference type="AlphaFoldDB" id="A0A914D909"/>
<dbReference type="Gene3D" id="3.10.100.10">
    <property type="entry name" value="Mannose-Binding Protein A, subunit A"/>
    <property type="match status" value="1"/>
</dbReference>
<dbReference type="SUPFAM" id="SSF56436">
    <property type="entry name" value="C-type lectin-like"/>
    <property type="match status" value="1"/>
</dbReference>
<dbReference type="PANTHER" id="PTHR22803">
    <property type="entry name" value="MANNOSE, PHOSPHOLIPASE, LECTIN RECEPTOR RELATED"/>
    <property type="match status" value="1"/>
</dbReference>
<dbReference type="InterPro" id="IPR001304">
    <property type="entry name" value="C-type_lectin-like"/>
</dbReference>
<dbReference type="WBParaSite" id="ACRNAN_scaffold2060.g10358.t1">
    <property type="protein sequence ID" value="ACRNAN_scaffold2060.g10358.t1"/>
    <property type="gene ID" value="ACRNAN_scaffold2060.g10358"/>
</dbReference>